<evidence type="ECO:0000256" key="2">
    <source>
        <dbReference type="ARBA" id="ARBA00023015"/>
    </source>
</evidence>
<evidence type="ECO:0000259" key="6">
    <source>
        <dbReference type="PROSITE" id="PS51032"/>
    </source>
</evidence>
<keyword evidence="2" id="KW-0805">Transcription regulation</keyword>
<evidence type="ECO:0000256" key="1">
    <source>
        <dbReference type="ARBA" id="ARBA00004123"/>
    </source>
</evidence>
<dbReference type="GO" id="GO:0009873">
    <property type="term" value="P:ethylene-activated signaling pathway"/>
    <property type="evidence" value="ECO:0007669"/>
    <property type="project" value="InterPro"/>
</dbReference>
<dbReference type="InterPro" id="IPR016177">
    <property type="entry name" value="DNA-bd_dom_sf"/>
</dbReference>
<sequence length="66" mass="7803">MIRKKHYIGVRKRPWGKFAAEIRNLTRNGRRVWLGTIKEENMLIFEDLGPDLLDELLSHEYSSCSN</sequence>
<keyword evidence="8" id="KW-1185">Reference proteome</keyword>
<dbReference type="InterPro" id="IPR036955">
    <property type="entry name" value="AP2/ERF_dom_sf"/>
</dbReference>
<protein>
    <recommendedName>
        <fullName evidence="6">AP2/ERF domain-containing protein</fullName>
    </recommendedName>
</protein>
<accession>A0AAV9K2K3</accession>
<keyword evidence="3" id="KW-0238">DNA-binding</keyword>
<evidence type="ECO:0000256" key="5">
    <source>
        <dbReference type="ARBA" id="ARBA00023242"/>
    </source>
</evidence>
<gene>
    <name evidence="7" type="ORF">R3W88_028489</name>
</gene>
<dbReference type="Gene3D" id="3.30.730.10">
    <property type="entry name" value="AP2/ERF domain"/>
    <property type="match status" value="1"/>
</dbReference>
<comment type="caution">
    <text evidence="7">The sequence shown here is derived from an EMBL/GenBank/DDBJ whole genome shotgun (WGS) entry which is preliminary data.</text>
</comment>
<dbReference type="GO" id="GO:0005634">
    <property type="term" value="C:nucleus"/>
    <property type="evidence" value="ECO:0007669"/>
    <property type="project" value="UniProtKB-SubCell"/>
</dbReference>
<reference evidence="7 8" key="1">
    <citation type="submission" date="2023-10" db="EMBL/GenBank/DDBJ databases">
        <title>Genome-Wide Identification Analysis in wild type Solanum Pinnatisectum Reveals Some Genes Defensing Phytophthora Infestans.</title>
        <authorList>
            <person name="Sun C."/>
        </authorList>
    </citation>
    <scope>NUCLEOTIDE SEQUENCE [LARGE SCALE GENOMIC DNA]</scope>
    <source>
        <strain evidence="7">LQN</strain>
        <tissue evidence="7">Leaf</tissue>
    </source>
</reference>
<organism evidence="7 8">
    <name type="scientific">Solanum pinnatisectum</name>
    <name type="common">tansyleaf nightshade</name>
    <dbReference type="NCBI Taxonomy" id="50273"/>
    <lineage>
        <taxon>Eukaryota</taxon>
        <taxon>Viridiplantae</taxon>
        <taxon>Streptophyta</taxon>
        <taxon>Embryophyta</taxon>
        <taxon>Tracheophyta</taxon>
        <taxon>Spermatophyta</taxon>
        <taxon>Magnoliopsida</taxon>
        <taxon>eudicotyledons</taxon>
        <taxon>Gunneridae</taxon>
        <taxon>Pentapetalae</taxon>
        <taxon>asterids</taxon>
        <taxon>lamiids</taxon>
        <taxon>Solanales</taxon>
        <taxon>Solanaceae</taxon>
        <taxon>Solanoideae</taxon>
        <taxon>Solaneae</taxon>
        <taxon>Solanum</taxon>
    </lineage>
</organism>
<feature type="domain" description="AP2/ERF" evidence="6">
    <location>
        <begin position="6"/>
        <end position="41"/>
    </location>
</feature>
<dbReference type="EMBL" id="JAWPEI010000012">
    <property type="protein sequence ID" value="KAK4707564.1"/>
    <property type="molecule type" value="Genomic_DNA"/>
</dbReference>
<dbReference type="AlphaFoldDB" id="A0AAV9K2K3"/>
<proteinExistence type="predicted"/>
<dbReference type="PANTHER" id="PTHR31190">
    <property type="entry name" value="DNA-BINDING DOMAIN"/>
    <property type="match status" value="1"/>
</dbReference>
<name>A0AAV9K2K3_9SOLN</name>
<dbReference type="Proteomes" id="UP001311915">
    <property type="component" value="Unassembled WGS sequence"/>
</dbReference>
<evidence type="ECO:0000256" key="3">
    <source>
        <dbReference type="ARBA" id="ARBA00023125"/>
    </source>
</evidence>
<comment type="subcellular location">
    <subcellularLocation>
        <location evidence="1">Nucleus</location>
    </subcellularLocation>
</comment>
<keyword evidence="4" id="KW-0804">Transcription</keyword>
<dbReference type="PANTHER" id="PTHR31190:SF501">
    <property type="entry name" value="ETHYLENE-RESPONSIVE TRANSCRIPTION FACTOR 15-LIKE"/>
    <property type="match status" value="1"/>
</dbReference>
<dbReference type="GO" id="GO:0003700">
    <property type="term" value="F:DNA-binding transcription factor activity"/>
    <property type="evidence" value="ECO:0007669"/>
    <property type="project" value="InterPro"/>
</dbReference>
<dbReference type="SMART" id="SM00380">
    <property type="entry name" value="AP2"/>
    <property type="match status" value="1"/>
</dbReference>
<evidence type="ECO:0000256" key="4">
    <source>
        <dbReference type="ARBA" id="ARBA00023163"/>
    </source>
</evidence>
<dbReference type="InterPro" id="IPR001471">
    <property type="entry name" value="AP2/ERF_dom"/>
</dbReference>
<keyword evidence="5" id="KW-0539">Nucleus</keyword>
<dbReference type="GO" id="GO:0003677">
    <property type="term" value="F:DNA binding"/>
    <property type="evidence" value="ECO:0007669"/>
    <property type="project" value="UniProtKB-KW"/>
</dbReference>
<dbReference type="InterPro" id="IPR044808">
    <property type="entry name" value="ERF_plant"/>
</dbReference>
<dbReference type="PROSITE" id="PS51032">
    <property type="entry name" value="AP2_ERF"/>
    <property type="match status" value="1"/>
</dbReference>
<evidence type="ECO:0000313" key="7">
    <source>
        <dbReference type="EMBL" id="KAK4707564.1"/>
    </source>
</evidence>
<dbReference type="SUPFAM" id="SSF54171">
    <property type="entry name" value="DNA-binding domain"/>
    <property type="match status" value="1"/>
</dbReference>
<evidence type="ECO:0000313" key="8">
    <source>
        <dbReference type="Proteomes" id="UP001311915"/>
    </source>
</evidence>